<dbReference type="AlphaFoldDB" id="A0A2M6YBN9"/>
<evidence type="ECO:0000256" key="6">
    <source>
        <dbReference type="ARBA" id="ARBA00035292"/>
    </source>
</evidence>
<evidence type="ECO:0000259" key="8">
    <source>
        <dbReference type="Pfam" id="PF01281"/>
    </source>
</evidence>
<gene>
    <name evidence="7 10" type="primary">rplI</name>
    <name evidence="10" type="ORF">COT12_02765</name>
</gene>
<proteinExistence type="inferred from homology"/>
<keyword evidence="5 7" id="KW-0687">Ribonucleoprotein</keyword>
<evidence type="ECO:0000256" key="3">
    <source>
        <dbReference type="ARBA" id="ARBA00022884"/>
    </source>
</evidence>
<dbReference type="GO" id="GO:1990904">
    <property type="term" value="C:ribonucleoprotein complex"/>
    <property type="evidence" value="ECO:0007669"/>
    <property type="project" value="UniProtKB-KW"/>
</dbReference>
<dbReference type="EMBL" id="PEXI01000086">
    <property type="protein sequence ID" value="PIU24121.1"/>
    <property type="molecule type" value="Genomic_DNA"/>
</dbReference>
<evidence type="ECO:0000313" key="10">
    <source>
        <dbReference type="EMBL" id="PIU24121.1"/>
    </source>
</evidence>
<dbReference type="Pfam" id="PF01281">
    <property type="entry name" value="Ribosomal_L9_N"/>
    <property type="match status" value="1"/>
</dbReference>
<dbReference type="SUPFAM" id="SSF55658">
    <property type="entry name" value="L9 N-domain-like"/>
    <property type="match status" value="1"/>
</dbReference>
<dbReference type="PANTHER" id="PTHR21368">
    <property type="entry name" value="50S RIBOSOMAL PROTEIN L9"/>
    <property type="match status" value="1"/>
</dbReference>
<dbReference type="NCBIfam" id="TIGR00158">
    <property type="entry name" value="L9"/>
    <property type="match status" value="1"/>
</dbReference>
<keyword evidence="3 7" id="KW-0694">RNA-binding</keyword>
<reference evidence="11" key="1">
    <citation type="submission" date="2017-09" db="EMBL/GenBank/DDBJ databases">
        <title>Depth-based differentiation of microbial function through sediment-hosted aquifers and enrichment of novel symbionts in the deep terrestrial subsurface.</title>
        <authorList>
            <person name="Probst A.J."/>
            <person name="Ladd B."/>
            <person name="Jarett J.K."/>
            <person name="Geller-Mcgrath D.E."/>
            <person name="Sieber C.M.K."/>
            <person name="Emerson J.B."/>
            <person name="Anantharaman K."/>
            <person name="Thomas B.C."/>
            <person name="Malmstrom R."/>
            <person name="Stieglmeier M."/>
            <person name="Klingl A."/>
            <person name="Woyke T."/>
            <person name="Ryan C.M."/>
            <person name="Banfield J.F."/>
        </authorList>
    </citation>
    <scope>NUCLEOTIDE SEQUENCE [LARGE SCALE GENOMIC DNA]</scope>
</reference>
<dbReference type="GO" id="GO:0019843">
    <property type="term" value="F:rRNA binding"/>
    <property type="evidence" value="ECO:0007669"/>
    <property type="project" value="UniProtKB-UniRule"/>
</dbReference>
<dbReference type="GO" id="GO:0005840">
    <property type="term" value="C:ribosome"/>
    <property type="evidence" value="ECO:0007669"/>
    <property type="project" value="UniProtKB-KW"/>
</dbReference>
<dbReference type="HAMAP" id="MF_00503">
    <property type="entry name" value="Ribosomal_bL9"/>
    <property type="match status" value="1"/>
</dbReference>
<evidence type="ECO:0000256" key="1">
    <source>
        <dbReference type="ARBA" id="ARBA00010605"/>
    </source>
</evidence>
<dbReference type="GO" id="GO:0003735">
    <property type="term" value="F:structural constituent of ribosome"/>
    <property type="evidence" value="ECO:0007669"/>
    <property type="project" value="InterPro"/>
</dbReference>
<keyword evidence="4 7" id="KW-0689">Ribosomal protein</keyword>
<accession>A0A2M6YBN9</accession>
<dbReference type="Proteomes" id="UP000229896">
    <property type="component" value="Unassembled WGS sequence"/>
</dbReference>
<name>A0A2M6YBN9_9BACT</name>
<dbReference type="InterPro" id="IPR020070">
    <property type="entry name" value="Ribosomal_bL9_N"/>
</dbReference>
<evidence type="ECO:0000256" key="7">
    <source>
        <dbReference type="HAMAP-Rule" id="MF_00503"/>
    </source>
</evidence>
<evidence type="ECO:0000256" key="2">
    <source>
        <dbReference type="ARBA" id="ARBA00022730"/>
    </source>
</evidence>
<dbReference type="GO" id="GO:0006412">
    <property type="term" value="P:translation"/>
    <property type="evidence" value="ECO:0007669"/>
    <property type="project" value="UniProtKB-UniRule"/>
</dbReference>
<comment type="similarity">
    <text evidence="1 7">Belongs to the bacterial ribosomal protein bL9 family.</text>
</comment>
<dbReference type="SUPFAM" id="SSF55653">
    <property type="entry name" value="Ribosomal protein L9 C-domain"/>
    <property type="match status" value="1"/>
</dbReference>
<protein>
    <recommendedName>
        <fullName evidence="6 7">Large ribosomal subunit protein bL9</fullName>
    </recommendedName>
</protein>
<organism evidence="10 11">
    <name type="scientific">Candidatus Berkelbacteria bacterium CG08_land_8_20_14_0_20_39_8</name>
    <dbReference type="NCBI Taxonomy" id="1974511"/>
    <lineage>
        <taxon>Bacteria</taxon>
        <taxon>Candidatus Berkelbacteria</taxon>
    </lineage>
</organism>
<keyword evidence="2 7" id="KW-0699">rRNA-binding</keyword>
<dbReference type="Gene3D" id="3.40.5.10">
    <property type="entry name" value="Ribosomal protein L9, N-terminal domain"/>
    <property type="match status" value="1"/>
</dbReference>
<comment type="caution">
    <text evidence="10">The sequence shown here is derived from an EMBL/GenBank/DDBJ whole genome shotgun (WGS) entry which is preliminary data.</text>
</comment>
<comment type="function">
    <text evidence="7">Binds to the 23S rRNA.</text>
</comment>
<feature type="domain" description="Large ribosomal subunit protein bL9 C-terminal" evidence="9">
    <location>
        <begin position="66"/>
        <end position="143"/>
    </location>
</feature>
<dbReference type="InterPro" id="IPR000244">
    <property type="entry name" value="Ribosomal_bL9"/>
</dbReference>
<dbReference type="Pfam" id="PF03948">
    <property type="entry name" value="Ribosomal_L9_C"/>
    <property type="match status" value="1"/>
</dbReference>
<dbReference type="InterPro" id="IPR009027">
    <property type="entry name" value="Ribosomal_bL9/RNase_H1_N"/>
</dbReference>
<dbReference type="InterPro" id="IPR020069">
    <property type="entry name" value="Ribosomal_bL9_C"/>
</dbReference>
<evidence type="ECO:0000256" key="5">
    <source>
        <dbReference type="ARBA" id="ARBA00023274"/>
    </source>
</evidence>
<dbReference type="InterPro" id="IPR036935">
    <property type="entry name" value="Ribosomal_bL9_N_sf"/>
</dbReference>
<dbReference type="InterPro" id="IPR020594">
    <property type="entry name" value="Ribosomal_bL9_bac/chp"/>
</dbReference>
<evidence type="ECO:0000259" key="9">
    <source>
        <dbReference type="Pfam" id="PF03948"/>
    </source>
</evidence>
<dbReference type="Gene3D" id="3.10.430.100">
    <property type="entry name" value="Ribosomal protein L9, C-terminal domain"/>
    <property type="match status" value="1"/>
</dbReference>
<feature type="domain" description="Ribosomal protein L9" evidence="8">
    <location>
        <begin position="1"/>
        <end position="42"/>
    </location>
</feature>
<dbReference type="InterPro" id="IPR036791">
    <property type="entry name" value="Ribosomal_bL9_C_sf"/>
</dbReference>
<evidence type="ECO:0000313" key="11">
    <source>
        <dbReference type="Proteomes" id="UP000229896"/>
    </source>
</evidence>
<sequence>MKVILTADVKNIGQKGDKKKVKPGFARNFLLPRGLAVTAESVRAKEIISAEEMKKQEKVQKDENIDKIITQNKDLEISFRQTASEEGKLFGSVTAKEIKEAVKKKIGIKVDSIEPNSAIKEIGDHQIIVKFKGGETLQITTKISGSKSKKK</sequence>
<evidence type="ECO:0000256" key="4">
    <source>
        <dbReference type="ARBA" id="ARBA00022980"/>
    </source>
</evidence>